<sequence length="168" mass="18529">MKAVVQRVKNASVSVEGKVSGSITEGLLVYLGVARGDAKADADWMADKVANLRIFEDNQGKMNLSVKEIIHVKVNSHDIQPRFGVLAVSQFTLLADARKGRRPYYGDAADPIEAKALYEYFMDKIMEQGLLCESGVFQAHMEVAYTNDGPVTILLEHPEGKNEQVSED</sequence>
<keyword evidence="2" id="KW-0694">RNA-binding</keyword>
<dbReference type="PANTHER" id="PTHR10472">
    <property type="entry name" value="D-TYROSYL-TRNA TYR DEACYLASE"/>
    <property type="match status" value="1"/>
</dbReference>
<reference evidence="3 4" key="2">
    <citation type="journal article" date="2011" name="ISME J.">
        <title>RNA-seq reveals cooperative metabolic interactions between two termite-gut spirochete species in co-culture.</title>
        <authorList>
            <person name="Rosenthal A.Z."/>
            <person name="Matson E.G."/>
            <person name="Eldar A."/>
            <person name="Leadbetter J.R."/>
        </authorList>
    </citation>
    <scope>NUCLEOTIDE SEQUENCE [LARGE SCALE GENOMIC DNA]</scope>
    <source>
        <strain evidence="4">ATCC BAA-888 / DSM 13862 / ZAS-9</strain>
    </source>
</reference>
<keyword evidence="2" id="KW-0820">tRNA-binding</keyword>
<reference evidence="4" key="1">
    <citation type="submission" date="2009-12" db="EMBL/GenBank/DDBJ databases">
        <title>Complete sequence of Treponema azotonutricium strain ZAS-9.</title>
        <authorList>
            <person name="Tetu S.G."/>
            <person name="Matson E."/>
            <person name="Ren Q."/>
            <person name="Seshadri R."/>
            <person name="Elbourne L."/>
            <person name="Hassan K.A."/>
            <person name="Durkin A."/>
            <person name="Radune D."/>
            <person name="Mohamoud Y."/>
            <person name="Shay R."/>
            <person name="Jin S."/>
            <person name="Zhang X."/>
            <person name="Lucey K."/>
            <person name="Ballor N.R."/>
            <person name="Ottesen E."/>
            <person name="Rosenthal R."/>
            <person name="Allen A."/>
            <person name="Leadbetter J.R."/>
            <person name="Paulsen I.T."/>
        </authorList>
    </citation>
    <scope>NUCLEOTIDE SEQUENCE [LARGE SCALE GENOMIC DNA]</scope>
    <source>
        <strain evidence="4">ATCC BAA-888 / DSM 13862 / ZAS-9</strain>
    </source>
</reference>
<dbReference type="RefSeq" id="WP_015711425.1">
    <property type="nucleotide sequence ID" value="NC_015577.1"/>
</dbReference>
<organism evidence="3 4">
    <name type="scientific">Leadbettera azotonutricia (strain ATCC BAA-888 / DSM 13862 / ZAS-9)</name>
    <name type="common">Treponema azotonutricium</name>
    <dbReference type="NCBI Taxonomy" id="545695"/>
    <lineage>
        <taxon>Bacteria</taxon>
        <taxon>Pseudomonadati</taxon>
        <taxon>Spirochaetota</taxon>
        <taxon>Spirochaetia</taxon>
        <taxon>Spirochaetales</taxon>
        <taxon>Breznakiellaceae</taxon>
        <taxon>Leadbettera</taxon>
    </lineage>
</organism>
<dbReference type="GO" id="GO:0005737">
    <property type="term" value="C:cytoplasm"/>
    <property type="evidence" value="ECO:0007669"/>
    <property type="project" value="UniProtKB-SubCell"/>
</dbReference>
<evidence type="ECO:0000313" key="4">
    <source>
        <dbReference type="Proteomes" id="UP000009222"/>
    </source>
</evidence>
<dbReference type="EC" id="3.1.1.-" evidence="2"/>
<dbReference type="GO" id="GO:0106026">
    <property type="term" value="F:Gly-tRNA(Ala) deacylase activity"/>
    <property type="evidence" value="ECO:0007669"/>
    <property type="project" value="UniProtKB-UniRule"/>
</dbReference>
<accession>F5YC46</accession>
<dbReference type="SUPFAM" id="SSF69500">
    <property type="entry name" value="DTD-like"/>
    <property type="match status" value="1"/>
</dbReference>
<dbReference type="Proteomes" id="UP000009222">
    <property type="component" value="Chromosome"/>
</dbReference>
<evidence type="ECO:0000256" key="2">
    <source>
        <dbReference type="HAMAP-Rule" id="MF_00518"/>
    </source>
</evidence>
<dbReference type="GO" id="GO:0051500">
    <property type="term" value="F:D-tyrosyl-tRNA(Tyr) deacylase activity"/>
    <property type="evidence" value="ECO:0007669"/>
    <property type="project" value="TreeGrafter"/>
</dbReference>
<dbReference type="GO" id="GO:0043908">
    <property type="term" value="F:Ser(Gly)-tRNA(Ala) hydrolase activity"/>
    <property type="evidence" value="ECO:0007669"/>
    <property type="project" value="UniProtKB-UniRule"/>
</dbReference>
<dbReference type="InterPro" id="IPR023509">
    <property type="entry name" value="DTD-like_sf"/>
</dbReference>
<comment type="similarity">
    <text evidence="1 2">Belongs to the DTD family.</text>
</comment>
<dbReference type="AlphaFoldDB" id="F5YC46"/>
<dbReference type="KEGG" id="taz:TREAZ_0527"/>
<dbReference type="InParanoid" id="F5YC46"/>
<keyword evidence="4" id="KW-1185">Reference proteome</keyword>
<evidence type="ECO:0000313" key="3">
    <source>
        <dbReference type="EMBL" id="AEF80784.1"/>
    </source>
</evidence>
<comment type="function">
    <text evidence="2">An aminoacyl-tRNA editing enzyme that deacylates mischarged D-aminoacyl-tRNAs. Also deacylates mischarged glycyl-tRNA(Ala), protecting cells against glycine mischarging by AlaRS. Acts via tRNA-based rather than protein-based catalysis; rejects L-amino acids rather than detecting D-amino acids in the active site. By recycling D-aminoacyl-tRNA to D-amino acids and free tRNA molecules, this enzyme counteracts the toxicity associated with the formation of D-aminoacyl-tRNA entities in vivo and helps enforce protein L-homochirality.</text>
</comment>
<comment type="catalytic activity">
    <reaction evidence="2">
        <text>glycyl-tRNA(Ala) + H2O = tRNA(Ala) + glycine + H(+)</text>
        <dbReference type="Rhea" id="RHEA:53744"/>
        <dbReference type="Rhea" id="RHEA-COMP:9657"/>
        <dbReference type="Rhea" id="RHEA-COMP:13640"/>
        <dbReference type="ChEBI" id="CHEBI:15377"/>
        <dbReference type="ChEBI" id="CHEBI:15378"/>
        <dbReference type="ChEBI" id="CHEBI:57305"/>
        <dbReference type="ChEBI" id="CHEBI:78442"/>
        <dbReference type="ChEBI" id="CHEBI:78522"/>
    </reaction>
</comment>
<comment type="domain">
    <text evidence="2">A Gly-cisPro motif from one monomer fits into the active site of the other monomer to allow specific chiral rejection of L-amino acids.</text>
</comment>
<feature type="short sequence motif" description="Gly-cisPro motif, important for rejection of L-amino acids" evidence="2">
    <location>
        <begin position="149"/>
        <end position="150"/>
    </location>
</feature>
<protein>
    <recommendedName>
        <fullName evidence="2">D-aminoacyl-tRNA deacylase</fullName>
        <shortName evidence="2">DTD</shortName>
        <ecNumber evidence="2">3.1.1.96</ecNumber>
    </recommendedName>
    <alternativeName>
        <fullName evidence="2">Gly-tRNA(Ala) deacylase</fullName>
        <ecNumber evidence="2">3.1.1.-</ecNumber>
    </alternativeName>
</protein>
<evidence type="ECO:0000256" key="1">
    <source>
        <dbReference type="ARBA" id="ARBA00009673"/>
    </source>
</evidence>
<proteinExistence type="inferred from homology"/>
<dbReference type="EMBL" id="CP001841">
    <property type="protein sequence ID" value="AEF80784.1"/>
    <property type="molecule type" value="Genomic_DNA"/>
</dbReference>
<dbReference type="GO" id="GO:0000049">
    <property type="term" value="F:tRNA binding"/>
    <property type="evidence" value="ECO:0007669"/>
    <property type="project" value="UniProtKB-UniRule"/>
</dbReference>
<gene>
    <name evidence="2 3" type="primary">dtd</name>
    <name evidence="3" type="ordered locus">TREAZ_0527</name>
</gene>
<name>F5YC46_LEAAZ</name>
<dbReference type="FunFam" id="3.50.80.10:FF:000001">
    <property type="entry name" value="D-aminoacyl-tRNA deacylase"/>
    <property type="match status" value="1"/>
</dbReference>
<keyword evidence="2 3" id="KW-0378">Hydrolase</keyword>
<comment type="subunit">
    <text evidence="2">Homodimer.</text>
</comment>
<dbReference type="FunCoup" id="F5YC46">
    <property type="interactions" value="303"/>
</dbReference>
<dbReference type="Gene3D" id="3.50.80.10">
    <property type="entry name" value="D-tyrosyl-tRNA(Tyr) deacylase"/>
    <property type="match status" value="1"/>
</dbReference>
<dbReference type="STRING" id="545695.TREAZ_0527"/>
<dbReference type="HAMAP" id="MF_00518">
    <property type="entry name" value="Deacylase_Dtd"/>
    <property type="match status" value="1"/>
</dbReference>
<dbReference type="NCBIfam" id="TIGR00256">
    <property type="entry name" value="D-aminoacyl-tRNA deacylase"/>
    <property type="match status" value="1"/>
</dbReference>
<dbReference type="OrthoDB" id="9801395at2"/>
<dbReference type="GO" id="GO:0019478">
    <property type="term" value="P:D-amino acid catabolic process"/>
    <property type="evidence" value="ECO:0007669"/>
    <property type="project" value="UniProtKB-UniRule"/>
</dbReference>
<dbReference type="eggNOG" id="COG1490">
    <property type="taxonomic scope" value="Bacteria"/>
</dbReference>
<dbReference type="PANTHER" id="PTHR10472:SF5">
    <property type="entry name" value="D-AMINOACYL-TRNA DEACYLASE 1"/>
    <property type="match status" value="1"/>
</dbReference>
<dbReference type="EC" id="3.1.1.96" evidence="2"/>
<dbReference type="Pfam" id="PF02580">
    <property type="entry name" value="Tyr_Deacylase"/>
    <property type="match status" value="1"/>
</dbReference>
<comment type="subcellular location">
    <subcellularLocation>
        <location evidence="2">Cytoplasm</location>
    </subcellularLocation>
</comment>
<dbReference type="HOGENOM" id="CLU_076901_1_0_12"/>
<dbReference type="InterPro" id="IPR003732">
    <property type="entry name" value="Daa-tRNA_deacyls_DTD"/>
</dbReference>
<keyword evidence="2" id="KW-0963">Cytoplasm</keyword>
<comment type="catalytic activity">
    <reaction evidence="2">
        <text>a D-aminoacyl-tRNA + H2O = a tRNA + a D-alpha-amino acid + H(+)</text>
        <dbReference type="Rhea" id="RHEA:13953"/>
        <dbReference type="Rhea" id="RHEA-COMP:10123"/>
        <dbReference type="Rhea" id="RHEA-COMP:10124"/>
        <dbReference type="ChEBI" id="CHEBI:15377"/>
        <dbReference type="ChEBI" id="CHEBI:15378"/>
        <dbReference type="ChEBI" id="CHEBI:59871"/>
        <dbReference type="ChEBI" id="CHEBI:78442"/>
        <dbReference type="ChEBI" id="CHEBI:79333"/>
        <dbReference type="EC" id="3.1.1.96"/>
    </reaction>
</comment>